<dbReference type="GeneID" id="100930089"/>
<keyword evidence="6" id="KW-0408">Iron</keyword>
<dbReference type="PANTHER" id="PTHR24014:SF4">
    <property type="entry name" value="2-OXOGLUTARATE AND IRON-DEPENDENT OXYGENASE DOMAIN-CONTAINING PROTEIN 2"/>
    <property type="match status" value="1"/>
</dbReference>
<dbReference type="AlphaFoldDB" id="A0A7N4PGS9"/>
<name>A0A7N4PGS9_SARHA</name>
<dbReference type="GO" id="GO:0016705">
    <property type="term" value="F:oxidoreductase activity, acting on paired donors, with incorporation or reduction of molecular oxygen"/>
    <property type="evidence" value="ECO:0007669"/>
    <property type="project" value="InterPro"/>
</dbReference>
<comment type="cofactor">
    <cofactor evidence="1">
        <name>L-ascorbate</name>
        <dbReference type="ChEBI" id="CHEBI:38290"/>
    </cofactor>
</comment>
<proteinExistence type="predicted"/>
<feature type="domain" description="Fe2OG dioxygenase" evidence="7">
    <location>
        <begin position="215"/>
        <end position="309"/>
    </location>
</feature>
<dbReference type="Proteomes" id="UP000007648">
    <property type="component" value="Unassembled WGS sequence"/>
</dbReference>
<dbReference type="GO" id="GO:0051213">
    <property type="term" value="F:dioxygenase activity"/>
    <property type="evidence" value="ECO:0007669"/>
    <property type="project" value="UniProtKB-KW"/>
</dbReference>
<evidence type="ECO:0000256" key="3">
    <source>
        <dbReference type="ARBA" id="ARBA00022896"/>
    </source>
</evidence>
<reference evidence="8 9" key="1">
    <citation type="journal article" date="2011" name="Proc. Natl. Acad. Sci. U.S.A.">
        <title>Genetic diversity and population structure of the endangered marsupial Sarcophilus harrisii (Tasmanian devil).</title>
        <authorList>
            <person name="Miller W."/>
            <person name="Hayes V.M."/>
            <person name="Ratan A."/>
            <person name="Petersen D.C."/>
            <person name="Wittekindt N.E."/>
            <person name="Miller J."/>
            <person name="Walenz B."/>
            <person name="Knight J."/>
            <person name="Qi J."/>
            <person name="Zhao F."/>
            <person name="Wang Q."/>
            <person name="Bedoya-Reina O.C."/>
            <person name="Katiyar N."/>
            <person name="Tomsho L.P."/>
            <person name="Kasson L.M."/>
            <person name="Hardie R.A."/>
            <person name="Woodbridge P."/>
            <person name="Tindall E.A."/>
            <person name="Bertelsen M.F."/>
            <person name="Dixon D."/>
            <person name="Pyecroft S."/>
            <person name="Helgen K.M."/>
            <person name="Lesk A.M."/>
            <person name="Pringle T.H."/>
            <person name="Patterson N."/>
            <person name="Zhang Y."/>
            <person name="Kreiss A."/>
            <person name="Woods G.M."/>
            <person name="Jones M.E."/>
            <person name="Schuster S.C."/>
        </authorList>
    </citation>
    <scope>NUCLEOTIDE SEQUENCE [LARGE SCALE GENOMIC DNA]</scope>
</reference>
<evidence type="ECO:0000256" key="6">
    <source>
        <dbReference type="ARBA" id="ARBA00023004"/>
    </source>
</evidence>
<dbReference type="GO" id="GO:0031418">
    <property type="term" value="F:L-ascorbic acid binding"/>
    <property type="evidence" value="ECO:0007669"/>
    <property type="project" value="UniProtKB-KW"/>
</dbReference>
<dbReference type="GeneTree" id="ENSGT00940000153974"/>
<dbReference type="FunCoup" id="A0A7N4PGS9">
    <property type="interactions" value="135"/>
</dbReference>
<evidence type="ECO:0000313" key="9">
    <source>
        <dbReference type="Proteomes" id="UP000007648"/>
    </source>
</evidence>
<keyword evidence="3" id="KW-0847">Vitamin C</keyword>
<evidence type="ECO:0000256" key="5">
    <source>
        <dbReference type="ARBA" id="ARBA00023002"/>
    </source>
</evidence>
<dbReference type="RefSeq" id="XP_031804324.1">
    <property type="nucleotide sequence ID" value="XM_031948464.1"/>
</dbReference>
<dbReference type="PANTHER" id="PTHR24014">
    <property type="entry name" value="2-OXOGLUTARATE AND IRON-DEPENDENT OXYGENASE DOMAIN-CONTAINING PROTEIN 2"/>
    <property type="match status" value="1"/>
</dbReference>
<keyword evidence="9" id="KW-1185">Reference proteome</keyword>
<dbReference type="CTD" id="79676"/>
<dbReference type="GO" id="GO:0005506">
    <property type="term" value="F:iron ion binding"/>
    <property type="evidence" value="ECO:0007669"/>
    <property type="project" value="InterPro"/>
</dbReference>
<protein>
    <submittedName>
        <fullName evidence="8">2-oxoglutarate and iron dependent oxygenase domain containing 2</fullName>
    </submittedName>
</protein>
<dbReference type="Pfam" id="PF25238">
    <property type="entry name" value="OGFOD2-like"/>
    <property type="match status" value="1"/>
</dbReference>
<keyword evidence="5" id="KW-0560">Oxidoreductase</keyword>
<reference evidence="8" key="2">
    <citation type="submission" date="2025-08" db="UniProtKB">
        <authorList>
            <consortium name="Ensembl"/>
        </authorList>
    </citation>
    <scope>IDENTIFICATION</scope>
</reference>
<dbReference type="InterPro" id="IPR005123">
    <property type="entry name" value="Oxoglu/Fe-dep_dioxygenase_dom"/>
</dbReference>
<evidence type="ECO:0000256" key="4">
    <source>
        <dbReference type="ARBA" id="ARBA00022964"/>
    </source>
</evidence>
<dbReference type="InParanoid" id="A0A7N4PGS9"/>
<evidence type="ECO:0000259" key="7">
    <source>
        <dbReference type="PROSITE" id="PS51471"/>
    </source>
</evidence>
<keyword evidence="4" id="KW-0223">Dioxygenase</keyword>
<dbReference type="Ensembl" id="ENSSHAT00000029749.1">
    <property type="protein sequence ID" value="ENSSHAP00000038280.1"/>
    <property type="gene ID" value="ENSSHAG00000022194.1"/>
</dbReference>
<reference evidence="8" key="3">
    <citation type="submission" date="2025-09" db="UniProtKB">
        <authorList>
            <consortium name="Ensembl"/>
        </authorList>
    </citation>
    <scope>IDENTIFICATION</scope>
</reference>
<dbReference type="SMART" id="SM00702">
    <property type="entry name" value="P4Hc"/>
    <property type="match status" value="1"/>
</dbReference>
<evidence type="ECO:0000313" key="8">
    <source>
        <dbReference type="Ensembl" id="ENSSHAP00000038280.1"/>
    </source>
</evidence>
<evidence type="ECO:0000256" key="1">
    <source>
        <dbReference type="ARBA" id="ARBA00001961"/>
    </source>
</evidence>
<gene>
    <name evidence="8" type="primary">OGFOD2</name>
</gene>
<sequence>MAASEAAGRRFFRCACYCTENLFLSRYRLHVRFVGEQQLRQDYAQILESRGCVTPEDFKEVLSELELEVQRRKQMIQKAEERKAIIAQLYKPVQPRVYTLREPFLAPEFVAAAKYSLTPNANLSGLLRYIEVISDEKKIYRLQIFTKDYCRMLLQELEHFEQSDMPKGRPNTMNNHGVLLHELGLDEPLVTPLREQYLQPLTALLYPDYGGGRLDSHRAFVVKYSLDGDVDLSYHYDNAEITLNISLGRQFAEGNLVFGDYYEVPKDEMSYLELPNLPTYGVLHRGGQLHGALPLESGERWNLIIWMRASVIRNLMCPMCKKPPQLVEDEGYGDGFTLEEGDPQTVGLCTLT</sequence>
<dbReference type="PROSITE" id="PS51471">
    <property type="entry name" value="FE2OG_OXY"/>
    <property type="match status" value="1"/>
</dbReference>
<accession>A0A7N4PGS9</accession>
<dbReference type="InterPro" id="IPR006620">
    <property type="entry name" value="Pro_4_hyd_alph"/>
</dbReference>
<keyword evidence="2" id="KW-0479">Metal-binding</keyword>
<evidence type="ECO:0000256" key="2">
    <source>
        <dbReference type="ARBA" id="ARBA00022723"/>
    </source>
</evidence>
<organism evidence="8 9">
    <name type="scientific">Sarcophilus harrisii</name>
    <name type="common">Tasmanian devil</name>
    <name type="synonym">Sarcophilus laniarius</name>
    <dbReference type="NCBI Taxonomy" id="9305"/>
    <lineage>
        <taxon>Eukaryota</taxon>
        <taxon>Metazoa</taxon>
        <taxon>Chordata</taxon>
        <taxon>Craniata</taxon>
        <taxon>Vertebrata</taxon>
        <taxon>Euteleostomi</taxon>
        <taxon>Mammalia</taxon>
        <taxon>Metatheria</taxon>
        <taxon>Dasyuromorphia</taxon>
        <taxon>Dasyuridae</taxon>
        <taxon>Sarcophilus</taxon>
    </lineage>
</organism>